<dbReference type="HOGENOM" id="CLU_1363862_0_0_0"/>
<evidence type="ECO:0000256" key="1">
    <source>
        <dbReference type="SAM" id="Phobius"/>
    </source>
</evidence>
<name>E8N0P8_ANATU</name>
<dbReference type="EMBL" id="AP012029">
    <property type="protein sequence ID" value="BAJ62443.1"/>
    <property type="molecule type" value="Genomic_DNA"/>
</dbReference>
<dbReference type="STRING" id="926569.ANT_04090"/>
<sequence>MSELYLASMYLEQGDRENAARELERILSMDMDNIHAWRLLAHALTNPDEIRECWDNVLRLNPRDPEAIAALKALENRSAYMEGTPPPFPEEDMQALEKGMMPALEEEDAPSLEYRIATEATRPVTPRTGDEFAYLERNTQPRAEEKPEKGFFENDFIFYTLIFLVLLFIAIIAILVFFGPQAFDPLFQWLKSLGIPLGAP</sequence>
<accession>E8N0P8</accession>
<keyword evidence="1" id="KW-0812">Transmembrane</keyword>
<dbReference type="Gene3D" id="1.25.40.10">
    <property type="entry name" value="Tetratricopeptide repeat domain"/>
    <property type="match status" value="1"/>
</dbReference>
<dbReference type="InParanoid" id="E8N0P8"/>
<protein>
    <submittedName>
        <fullName evidence="2">Uncharacterized protein</fullName>
    </submittedName>
</protein>
<dbReference type="OrthoDB" id="137723at2"/>
<dbReference type="KEGG" id="atm:ANT_04090"/>
<dbReference type="RefSeq" id="WP_013558839.1">
    <property type="nucleotide sequence ID" value="NC_014960.1"/>
</dbReference>
<keyword evidence="3" id="KW-1185">Reference proteome</keyword>
<dbReference type="InterPro" id="IPR011990">
    <property type="entry name" value="TPR-like_helical_dom_sf"/>
</dbReference>
<dbReference type="SUPFAM" id="SSF48452">
    <property type="entry name" value="TPR-like"/>
    <property type="match status" value="1"/>
</dbReference>
<evidence type="ECO:0000313" key="2">
    <source>
        <dbReference type="EMBL" id="BAJ62443.1"/>
    </source>
</evidence>
<dbReference type="AlphaFoldDB" id="E8N0P8"/>
<dbReference type="eggNOG" id="COG3063">
    <property type="taxonomic scope" value="Bacteria"/>
</dbReference>
<proteinExistence type="predicted"/>
<dbReference type="Proteomes" id="UP000008922">
    <property type="component" value="Chromosome"/>
</dbReference>
<reference evidence="2 3" key="1">
    <citation type="submission" date="2010-12" db="EMBL/GenBank/DDBJ databases">
        <title>Whole genome sequence of Anaerolinea thermophila UNI-1.</title>
        <authorList>
            <person name="Narita-Yamada S."/>
            <person name="Kishi E."/>
            <person name="Watanabe Y."/>
            <person name="Takasaki K."/>
            <person name="Ankai A."/>
            <person name="Oguchi A."/>
            <person name="Fukui S."/>
            <person name="Takahashi M."/>
            <person name="Yashiro I."/>
            <person name="Hosoyama A."/>
            <person name="Sekiguchi Y."/>
            <person name="Hanada S."/>
            <person name="Fujita N."/>
        </authorList>
    </citation>
    <scope>NUCLEOTIDE SEQUENCE [LARGE SCALE GENOMIC DNA]</scope>
    <source>
        <strain evidence="3">DSM 14523 / JCM 11388 / NBRC 100420 / UNI-1</strain>
    </source>
</reference>
<gene>
    <name evidence="2" type="ordered locus">ANT_04090</name>
</gene>
<keyword evidence="1" id="KW-0472">Membrane</keyword>
<feature type="transmembrane region" description="Helical" evidence="1">
    <location>
        <begin position="156"/>
        <end position="178"/>
    </location>
</feature>
<keyword evidence="1" id="KW-1133">Transmembrane helix</keyword>
<evidence type="ECO:0000313" key="3">
    <source>
        <dbReference type="Proteomes" id="UP000008922"/>
    </source>
</evidence>
<organism evidence="2 3">
    <name type="scientific">Anaerolinea thermophila (strain DSM 14523 / JCM 11388 / NBRC 100420 / UNI-1)</name>
    <dbReference type="NCBI Taxonomy" id="926569"/>
    <lineage>
        <taxon>Bacteria</taxon>
        <taxon>Bacillati</taxon>
        <taxon>Chloroflexota</taxon>
        <taxon>Anaerolineae</taxon>
        <taxon>Anaerolineales</taxon>
        <taxon>Anaerolineaceae</taxon>
        <taxon>Anaerolinea</taxon>
    </lineage>
</organism>